<dbReference type="PROSITE" id="PS51353">
    <property type="entry name" value="ARSC"/>
    <property type="match status" value="1"/>
</dbReference>
<dbReference type="InterPro" id="IPR036249">
    <property type="entry name" value="Thioredoxin-like_sf"/>
</dbReference>
<name>A0ABN1IXQ6_9FLAO</name>
<evidence type="ECO:0000256" key="2">
    <source>
        <dbReference type="PROSITE-ProRule" id="PRU01282"/>
    </source>
</evidence>
<proteinExistence type="inferred from homology"/>
<comment type="caution">
    <text evidence="3">The sequence shown here is derived from an EMBL/GenBank/DDBJ whole genome shotgun (WGS) entry which is preliminary data.</text>
</comment>
<reference evidence="3 4" key="1">
    <citation type="journal article" date="2019" name="Int. J. Syst. Evol. Microbiol.">
        <title>The Global Catalogue of Microorganisms (GCM) 10K type strain sequencing project: providing services to taxonomists for standard genome sequencing and annotation.</title>
        <authorList>
            <consortium name="The Broad Institute Genomics Platform"/>
            <consortium name="The Broad Institute Genome Sequencing Center for Infectious Disease"/>
            <person name="Wu L."/>
            <person name="Ma J."/>
        </authorList>
    </citation>
    <scope>NUCLEOTIDE SEQUENCE [LARGE SCALE GENOMIC DNA]</scope>
    <source>
        <strain evidence="3 4">JCM 15974</strain>
    </source>
</reference>
<dbReference type="Gene3D" id="3.40.30.10">
    <property type="entry name" value="Glutaredoxin"/>
    <property type="match status" value="1"/>
</dbReference>
<organism evidence="3 4">
    <name type="scientific">Aquimarina litoralis</name>
    <dbReference type="NCBI Taxonomy" id="584605"/>
    <lineage>
        <taxon>Bacteria</taxon>
        <taxon>Pseudomonadati</taxon>
        <taxon>Bacteroidota</taxon>
        <taxon>Flavobacteriia</taxon>
        <taxon>Flavobacteriales</taxon>
        <taxon>Flavobacteriaceae</taxon>
        <taxon>Aquimarina</taxon>
    </lineage>
</organism>
<dbReference type="InterPro" id="IPR006660">
    <property type="entry name" value="Arsenate_reductase-like"/>
</dbReference>
<accession>A0ABN1IXQ6</accession>
<dbReference type="SUPFAM" id="SSF52833">
    <property type="entry name" value="Thioredoxin-like"/>
    <property type="match status" value="1"/>
</dbReference>
<sequence length="136" mass="15808">MGLFATDKKQITLIYNSETSIGRQTYAYTINSKKEIRSIDTSKTKITGTQWTEIAEKLDVEIQDLVDKKHPNFKNLYSEDISLETHDWLKILEENPQLIQPSILIKKEEFYLLKNPTDYLKHMESDSAGVSRNPEK</sequence>
<dbReference type="Proteomes" id="UP001501758">
    <property type="component" value="Unassembled WGS sequence"/>
</dbReference>
<dbReference type="RefSeq" id="WP_343912818.1">
    <property type="nucleotide sequence ID" value="NZ_BAAAGE010000002.1"/>
</dbReference>
<dbReference type="EMBL" id="BAAAGE010000002">
    <property type="protein sequence ID" value="GAA0723493.1"/>
    <property type="molecule type" value="Genomic_DNA"/>
</dbReference>
<gene>
    <name evidence="3" type="ORF">GCM10009430_27010</name>
</gene>
<evidence type="ECO:0000313" key="4">
    <source>
        <dbReference type="Proteomes" id="UP001501758"/>
    </source>
</evidence>
<evidence type="ECO:0008006" key="5">
    <source>
        <dbReference type="Google" id="ProtNLM"/>
    </source>
</evidence>
<keyword evidence="4" id="KW-1185">Reference proteome</keyword>
<protein>
    <recommendedName>
        <fullName evidence="5">Arsenate reductase, glutaredoxin family</fullName>
    </recommendedName>
</protein>
<evidence type="ECO:0000256" key="1">
    <source>
        <dbReference type="ARBA" id="ARBA00007198"/>
    </source>
</evidence>
<comment type="similarity">
    <text evidence="1 2">Belongs to the ArsC family.</text>
</comment>
<evidence type="ECO:0000313" key="3">
    <source>
        <dbReference type="EMBL" id="GAA0723493.1"/>
    </source>
</evidence>